<evidence type="ECO:0000313" key="2">
    <source>
        <dbReference type="EMBL" id="KAF2810809.1"/>
    </source>
</evidence>
<dbReference type="AlphaFoldDB" id="A0A6A6YQL7"/>
<dbReference type="Proteomes" id="UP000504636">
    <property type="component" value="Unplaced"/>
</dbReference>
<name>A0A6A6YQL7_9PEZI</name>
<reference evidence="4" key="2">
    <citation type="submission" date="2020-04" db="EMBL/GenBank/DDBJ databases">
        <authorList>
            <consortium name="NCBI Genome Project"/>
        </authorList>
    </citation>
    <scope>NUCLEOTIDE SEQUENCE</scope>
    <source>
        <strain evidence="4">CBS 304.34</strain>
    </source>
</reference>
<evidence type="ECO:0000259" key="1">
    <source>
        <dbReference type="Pfam" id="PF06985"/>
    </source>
</evidence>
<organism evidence="2">
    <name type="scientific">Mytilinidion resinicola</name>
    <dbReference type="NCBI Taxonomy" id="574789"/>
    <lineage>
        <taxon>Eukaryota</taxon>
        <taxon>Fungi</taxon>
        <taxon>Dikarya</taxon>
        <taxon>Ascomycota</taxon>
        <taxon>Pezizomycotina</taxon>
        <taxon>Dothideomycetes</taxon>
        <taxon>Pleosporomycetidae</taxon>
        <taxon>Mytilinidiales</taxon>
        <taxon>Mytilinidiaceae</taxon>
        <taxon>Mytilinidion</taxon>
    </lineage>
</organism>
<dbReference type="Pfam" id="PF06985">
    <property type="entry name" value="HET"/>
    <property type="match status" value="1"/>
</dbReference>
<reference evidence="2 4" key="1">
    <citation type="journal article" date="2020" name="Stud. Mycol.">
        <title>101 Dothideomycetes genomes: a test case for predicting lifestyles and emergence of pathogens.</title>
        <authorList>
            <person name="Haridas S."/>
            <person name="Albert R."/>
            <person name="Binder M."/>
            <person name="Bloem J."/>
            <person name="Labutti K."/>
            <person name="Salamov A."/>
            <person name="Andreopoulos B."/>
            <person name="Baker S."/>
            <person name="Barry K."/>
            <person name="Bills G."/>
            <person name="Bluhm B."/>
            <person name="Cannon C."/>
            <person name="Castanera R."/>
            <person name="Culley D."/>
            <person name="Daum C."/>
            <person name="Ezra D."/>
            <person name="Gonzalez J."/>
            <person name="Henrissat B."/>
            <person name="Kuo A."/>
            <person name="Liang C."/>
            <person name="Lipzen A."/>
            <person name="Lutzoni F."/>
            <person name="Magnuson J."/>
            <person name="Mondo S."/>
            <person name="Nolan M."/>
            <person name="Ohm R."/>
            <person name="Pangilinan J."/>
            <person name="Park H.-J."/>
            <person name="Ramirez L."/>
            <person name="Alfaro M."/>
            <person name="Sun H."/>
            <person name="Tritt A."/>
            <person name="Yoshinaga Y."/>
            <person name="Zwiers L.-H."/>
            <person name="Turgeon B."/>
            <person name="Goodwin S."/>
            <person name="Spatafora J."/>
            <person name="Crous P."/>
            <person name="Grigoriev I."/>
        </authorList>
    </citation>
    <scope>NUCLEOTIDE SEQUENCE</scope>
    <source>
        <strain evidence="2 4">CBS 304.34</strain>
    </source>
</reference>
<reference evidence="4" key="3">
    <citation type="submission" date="2025-04" db="UniProtKB">
        <authorList>
            <consortium name="RefSeq"/>
        </authorList>
    </citation>
    <scope>IDENTIFICATION</scope>
    <source>
        <strain evidence="4">CBS 304.34</strain>
    </source>
</reference>
<dbReference type="PANTHER" id="PTHR24148:SF64">
    <property type="entry name" value="HETEROKARYON INCOMPATIBILITY DOMAIN-CONTAINING PROTEIN"/>
    <property type="match status" value="1"/>
</dbReference>
<dbReference type="OrthoDB" id="3553147at2759"/>
<evidence type="ECO:0000313" key="3">
    <source>
        <dbReference type="Proteomes" id="UP000504636"/>
    </source>
</evidence>
<dbReference type="GeneID" id="54468212"/>
<dbReference type="EMBL" id="MU003699">
    <property type="protein sequence ID" value="KAF2810809.1"/>
    <property type="molecule type" value="Genomic_DNA"/>
</dbReference>
<accession>A0A6A6YQL7</accession>
<dbReference type="PANTHER" id="PTHR24148">
    <property type="entry name" value="ANKYRIN REPEAT DOMAIN-CONTAINING PROTEIN 39 HOMOLOG-RELATED"/>
    <property type="match status" value="1"/>
</dbReference>
<gene>
    <name evidence="2 4" type="ORF">BDZ99DRAFT_561260</name>
</gene>
<dbReference type="Pfam" id="PF26639">
    <property type="entry name" value="Het-6_barrel"/>
    <property type="match status" value="1"/>
</dbReference>
<evidence type="ECO:0000313" key="4">
    <source>
        <dbReference type="RefSeq" id="XP_033577773.1"/>
    </source>
</evidence>
<feature type="domain" description="Heterokaryon incompatibility" evidence="1">
    <location>
        <begin position="60"/>
        <end position="202"/>
    </location>
</feature>
<dbReference type="InterPro" id="IPR010730">
    <property type="entry name" value="HET"/>
</dbReference>
<proteinExistence type="predicted"/>
<dbReference type="RefSeq" id="XP_033577773.1">
    <property type="nucleotide sequence ID" value="XM_033727319.1"/>
</dbReference>
<dbReference type="InterPro" id="IPR052895">
    <property type="entry name" value="HetReg/Transcr_Mod"/>
</dbReference>
<protein>
    <submittedName>
        <fullName evidence="2 4">HET-domain-containing protein</fullName>
    </submittedName>
</protein>
<keyword evidence="3" id="KW-1185">Reference proteome</keyword>
<sequence>MVSNPRQVLRYKPLQPHLKEIRLFRLKPRNYRPSSCPWFLVNVAIFGELEHVSRDDSVMYTALSYAWGDGVRNRIGVGQEELYISTNLEDALLQLQDDNEDVLLWADQICINQQDKEERSEQVQQMREIYAEAERTVAWLGLAADESDLAINLLSKMSRGIGEEEELDLSRITDPVRLAIISTAFDRLCKRSYWHRLWVIQEFAVARQVDVMCGASSIPSHKLHYVLDAFNRVPGYIFDSDEYNLKRTDTNSEEVKTANAVFKDLRSATKSSLENIVYHRHAYQWVQQKGMSLFHILTSTLVSGPKYDPPQCSEPRDSIFALLGLTDDATEFSEFPNYTISCKDVYTKTTIRLLEQGHIGFLSYCQFPMDKQIGVPSWVPDWRLKICRPSIRSLLTRDGPFSASGKSVLRQMVSHRDSHLLTLRGIRVDTVEEFGSVWVPEQMKGSRPQQESALQYLAEIRAFVAQSPRISPGGEDFHASRIAVADFHGSANIPQLWERAHTGCLQLLGESKLEVFYERSLNAVHSVRPFISTSGFVGLAPLRVQVGDVVCILLGGDVPYLLRKCGESYILVGEAYVHGIMYGEHTAGSPNVEDFTLK</sequence>